<protein>
    <submittedName>
        <fullName evidence="1">Uncharacterized protein</fullName>
    </submittedName>
</protein>
<proteinExistence type="predicted"/>
<organism evidence="1 2">
    <name type="scientific">Chlorella ohadii</name>
    <dbReference type="NCBI Taxonomy" id="2649997"/>
    <lineage>
        <taxon>Eukaryota</taxon>
        <taxon>Viridiplantae</taxon>
        <taxon>Chlorophyta</taxon>
        <taxon>core chlorophytes</taxon>
        <taxon>Trebouxiophyceae</taxon>
        <taxon>Chlorellales</taxon>
        <taxon>Chlorellaceae</taxon>
        <taxon>Chlorella clade</taxon>
        <taxon>Chlorella</taxon>
    </lineage>
</organism>
<keyword evidence="2" id="KW-1185">Reference proteome</keyword>
<evidence type="ECO:0000313" key="2">
    <source>
        <dbReference type="Proteomes" id="UP001205105"/>
    </source>
</evidence>
<dbReference type="AlphaFoldDB" id="A0AAD5DTW4"/>
<accession>A0AAD5DTW4</accession>
<dbReference type="EMBL" id="JADXDR010000057">
    <property type="protein sequence ID" value="KAI7841995.1"/>
    <property type="molecule type" value="Genomic_DNA"/>
</dbReference>
<dbReference type="Proteomes" id="UP001205105">
    <property type="component" value="Unassembled WGS sequence"/>
</dbReference>
<comment type="caution">
    <text evidence="1">The sequence shown here is derived from an EMBL/GenBank/DDBJ whole genome shotgun (WGS) entry which is preliminary data.</text>
</comment>
<name>A0AAD5DTW4_9CHLO</name>
<evidence type="ECO:0000313" key="1">
    <source>
        <dbReference type="EMBL" id="KAI7841995.1"/>
    </source>
</evidence>
<reference evidence="1" key="1">
    <citation type="submission" date="2020-11" db="EMBL/GenBank/DDBJ databases">
        <title>Chlorella ohadii genome sequencing and assembly.</title>
        <authorList>
            <person name="Murik O."/>
            <person name="Treves H."/>
            <person name="Kedem I."/>
            <person name="Shotland Y."/>
            <person name="Kaplan A."/>
        </authorList>
    </citation>
    <scope>NUCLEOTIDE SEQUENCE</scope>
    <source>
        <strain evidence="1">1</strain>
    </source>
</reference>
<sequence>MAAVVRRNVARLRTAALDLQAAMETRSVARAKRLVYGAKKERKTIEDTLEYIEMDLVVATGDTVEQPLCIREAARELLSLADALAGLAAYVDAEGLAGQPPPGRQADVDRLDALHYQLDLTVSTSTALLQLVVPALSDAAQQSHIVTAAAEVAHASGAALLAIHSAHERSAAWQASDHAMFAELMDEWAEHQCQLVCQLLAAGDGGKGVQPAAADAAAQAWSPANLAAWLRAVTPVLDAIAASLGLAACSFVAPLGRLLGRLVQAKSARLQPHIQAFVADWPLVEGCIRLLTACHEALVAAPGWQEGLPYGQACDWGGKHEALVVDWALAWPHLLAHAEAAGRQQEALALLALAASTTLSGEAQLLASMPLQLPQPASVPQTEAEEATTHHQTERLKECWTESIAAVGRVCLFLIQPAPHLPAAGSRRAWPAFRQLASTSTAVLRYCGQAQLPAGTHHKVIEAVDCWLTSAGAMCRRLSQQGEPAAASADEQREQAAAAATLTNSLLRLLRLLPQLVRALNGCQRTADCRCSLCGSVRFAYRINTYRLLHALVTSLDGP</sequence>
<gene>
    <name evidence="1" type="ORF">COHA_004338</name>
</gene>